<dbReference type="PANTHER" id="PTHR31836:SF28">
    <property type="entry name" value="SRCR DOMAIN-CONTAINING PROTEIN-RELATED"/>
    <property type="match status" value="1"/>
</dbReference>
<feature type="chain" id="PRO_5040446519" description="Expansin-like EG45 domain-containing protein" evidence="2">
    <location>
        <begin position="31"/>
        <end position="165"/>
    </location>
</feature>
<reference evidence="4" key="1">
    <citation type="journal article" date="2020" name="Fungal Divers.">
        <title>Resolving the Mortierellaceae phylogeny through synthesis of multi-gene phylogenetics and phylogenomics.</title>
        <authorList>
            <person name="Vandepol N."/>
            <person name="Liber J."/>
            <person name="Desiro A."/>
            <person name="Na H."/>
            <person name="Kennedy M."/>
            <person name="Barry K."/>
            <person name="Grigoriev I.V."/>
            <person name="Miller A.N."/>
            <person name="O'Donnell K."/>
            <person name="Stajich J.E."/>
            <person name="Bonito G."/>
        </authorList>
    </citation>
    <scope>NUCLEOTIDE SEQUENCE</scope>
    <source>
        <strain evidence="4">KOD1015</strain>
    </source>
</reference>
<dbReference type="Proteomes" id="UP000780801">
    <property type="component" value="Unassembled WGS sequence"/>
</dbReference>
<dbReference type="SUPFAM" id="SSF50685">
    <property type="entry name" value="Barwin-like endoglucanases"/>
    <property type="match status" value="1"/>
</dbReference>
<dbReference type="Gene3D" id="2.40.40.10">
    <property type="entry name" value="RlpA-like domain"/>
    <property type="match status" value="1"/>
</dbReference>
<sequence length="165" mass="17749">MSFTSMMIKSFQVATIVLALALMLAPSVEAAPTLQSASVGRKMSGKSTWYYGNDISVPACYGNIVHDYSIFVQDSWHIGAVHMDSYAGGQRSTCFQCAKVTHGQRSVIVRLIDHCPGCAPNHIDLTLGAFESLASRDTGVIDIQYEFVACPTGGSKWPSSPAPRS</sequence>
<keyword evidence="5" id="KW-1185">Reference proteome</keyword>
<dbReference type="InterPro" id="IPR009009">
    <property type="entry name" value="RlpA-like_DPBB"/>
</dbReference>
<dbReference type="AlphaFoldDB" id="A0A9P6G2V4"/>
<evidence type="ECO:0000313" key="4">
    <source>
        <dbReference type="EMBL" id="KAF9586082.1"/>
    </source>
</evidence>
<dbReference type="InterPro" id="IPR051477">
    <property type="entry name" value="Expansin_CellWall"/>
</dbReference>
<dbReference type="PROSITE" id="PS50842">
    <property type="entry name" value="EXPANSIN_EG45"/>
    <property type="match status" value="1"/>
</dbReference>
<dbReference type="OrthoDB" id="623670at2759"/>
<evidence type="ECO:0000313" key="5">
    <source>
        <dbReference type="Proteomes" id="UP000780801"/>
    </source>
</evidence>
<keyword evidence="1 2" id="KW-0732">Signal</keyword>
<evidence type="ECO:0000256" key="2">
    <source>
        <dbReference type="SAM" id="SignalP"/>
    </source>
</evidence>
<organism evidence="4 5">
    <name type="scientific">Lunasporangiospora selenospora</name>
    <dbReference type="NCBI Taxonomy" id="979761"/>
    <lineage>
        <taxon>Eukaryota</taxon>
        <taxon>Fungi</taxon>
        <taxon>Fungi incertae sedis</taxon>
        <taxon>Mucoromycota</taxon>
        <taxon>Mortierellomycotina</taxon>
        <taxon>Mortierellomycetes</taxon>
        <taxon>Mortierellales</taxon>
        <taxon>Mortierellaceae</taxon>
        <taxon>Lunasporangiospora</taxon>
    </lineage>
</organism>
<dbReference type="InterPro" id="IPR036908">
    <property type="entry name" value="RlpA-like_sf"/>
</dbReference>
<protein>
    <recommendedName>
        <fullName evidence="3">Expansin-like EG45 domain-containing protein</fullName>
    </recommendedName>
</protein>
<feature type="signal peptide" evidence="2">
    <location>
        <begin position="1"/>
        <end position="30"/>
    </location>
</feature>
<dbReference type="CDD" id="cd22271">
    <property type="entry name" value="DPBB_EXP_N-like"/>
    <property type="match status" value="1"/>
</dbReference>
<dbReference type="EMBL" id="JAABOA010000076">
    <property type="protein sequence ID" value="KAF9586082.1"/>
    <property type="molecule type" value="Genomic_DNA"/>
</dbReference>
<gene>
    <name evidence="4" type="ORF">BGW38_009919</name>
</gene>
<dbReference type="PANTHER" id="PTHR31836">
    <property type="match status" value="1"/>
</dbReference>
<evidence type="ECO:0000256" key="1">
    <source>
        <dbReference type="ARBA" id="ARBA00022729"/>
    </source>
</evidence>
<dbReference type="Pfam" id="PF03330">
    <property type="entry name" value="DPBB_1"/>
    <property type="match status" value="1"/>
</dbReference>
<evidence type="ECO:0000259" key="3">
    <source>
        <dbReference type="PROSITE" id="PS50842"/>
    </source>
</evidence>
<feature type="domain" description="Expansin-like EG45" evidence="3">
    <location>
        <begin position="97"/>
        <end position="155"/>
    </location>
</feature>
<comment type="caution">
    <text evidence="4">The sequence shown here is derived from an EMBL/GenBank/DDBJ whole genome shotgun (WGS) entry which is preliminary data.</text>
</comment>
<dbReference type="InterPro" id="IPR007112">
    <property type="entry name" value="Expansin/allergen_DPBB_dom"/>
</dbReference>
<name>A0A9P6G2V4_9FUNG</name>
<accession>A0A9P6G2V4</accession>
<proteinExistence type="predicted"/>